<evidence type="ECO:0000313" key="4">
    <source>
        <dbReference type="EMBL" id="MCV9387255.1"/>
    </source>
</evidence>
<dbReference type="Gene3D" id="2.30.30.40">
    <property type="entry name" value="SH3 Domains"/>
    <property type="match status" value="1"/>
</dbReference>
<dbReference type="Pfam" id="PF08239">
    <property type="entry name" value="SH3_3"/>
    <property type="match status" value="1"/>
</dbReference>
<dbReference type="SUPFAM" id="SSF48452">
    <property type="entry name" value="TPR-like"/>
    <property type="match status" value="1"/>
</dbReference>
<feature type="signal peptide" evidence="2">
    <location>
        <begin position="1"/>
        <end position="23"/>
    </location>
</feature>
<dbReference type="InterPro" id="IPR011990">
    <property type="entry name" value="TPR-like_helical_dom_sf"/>
</dbReference>
<keyword evidence="1" id="KW-1133">Transmembrane helix</keyword>
<dbReference type="Proteomes" id="UP001300692">
    <property type="component" value="Unassembled WGS sequence"/>
</dbReference>
<keyword evidence="5" id="KW-1185">Reference proteome</keyword>
<name>A0ABT3CUV7_9BACT</name>
<dbReference type="RefSeq" id="WP_264138080.1">
    <property type="nucleotide sequence ID" value="NZ_JAOYOD010000001.1"/>
</dbReference>
<feature type="chain" id="PRO_5045563367" evidence="2">
    <location>
        <begin position="24"/>
        <end position="245"/>
    </location>
</feature>
<dbReference type="EMBL" id="JAOYOD010000001">
    <property type="protein sequence ID" value="MCV9387255.1"/>
    <property type="molecule type" value="Genomic_DNA"/>
</dbReference>
<feature type="transmembrane region" description="Helical" evidence="1">
    <location>
        <begin position="162"/>
        <end position="181"/>
    </location>
</feature>
<gene>
    <name evidence="4" type="ORF">N7U62_11305</name>
</gene>
<dbReference type="Gene3D" id="1.25.40.10">
    <property type="entry name" value="Tetratricopeptide repeat domain"/>
    <property type="match status" value="1"/>
</dbReference>
<proteinExistence type="predicted"/>
<evidence type="ECO:0000256" key="2">
    <source>
        <dbReference type="SAM" id="SignalP"/>
    </source>
</evidence>
<comment type="caution">
    <text evidence="4">The sequence shown here is derived from an EMBL/GenBank/DDBJ whole genome shotgun (WGS) entry which is preliminary data.</text>
</comment>
<organism evidence="4 5">
    <name type="scientific">Reichenbachiella ulvae</name>
    <dbReference type="NCBI Taxonomy" id="2980104"/>
    <lineage>
        <taxon>Bacteria</taxon>
        <taxon>Pseudomonadati</taxon>
        <taxon>Bacteroidota</taxon>
        <taxon>Cytophagia</taxon>
        <taxon>Cytophagales</taxon>
        <taxon>Reichenbachiellaceae</taxon>
        <taxon>Reichenbachiella</taxon>
    </lineage>
</organism>
<evidence type="ECO:0000259" key="3">
    <source>
        <dbReference type="SMART" id="SM00287"/>
    </source>
</evidence>
<keyword evidence="1" id="KW-0472">Membrane</keyword>
<reference evidence="4 5" key="1">
    <citation type="submission" date="2022-10" db="EMBL/GenBank/DDBJ databases">
        <title>Comparative genomics and taxonomic characterization of three novel marine species of genus Reichenbachiella exhibiting antioxidant and polysaccharide degradation activities.</title>
        <authorList>
            <person name="Muhammad N."/>
            <person name="Lee Y.-J."/>
            <person name="Ko J."/>
            <person name="Kim S.-G."/>
        </authorList>
    </citation>
    <scope>NUCLEOTIDE SEQUENCE [LARGE SCALE GENOMIC DNA]</scope>
    <source>
        <strain evidence="4 5">ABR2-5</strain>
    </source>
</reference>
<feature type="domain" description="SH3b" evidence="3">
    <location>
        <begin position="183"/>
        <end position="245"/>
    </location>
</feature>
<dbReference type="InterPro" id="IPR003646">
    <property type="entry name" value="SH3-like_bac-type"/>
</dbReference>
<keyword evidence="2" id="KW-0732">Signal</keyword>
<dbReference type="SMART" id="SM00287">
    <property type="entry name" value="SH3b"/>
    <property type="match status" value="1"/>
</dbReference>
<sequence length="245" mass="28232">MQNKLFNFITVLFFTFLSASLTAQDLSADRALLHADSLFSEGKYTESFEIYDRLLEKENEATPQMLMKMAYIKEGLGNYSEALLYLNKYYLLTSNKQARYKMEEIASEYDLEGYKVTDFDFFKGIVNRHYMMSNAIVLGIALLLMTVVVYKKFKSKENALPYAISLCVVLLVFFFISNFQLQREQVIISADHVYLMNGPSAGSDLIEVVKRGHRLTVLSEDDVWVKVDWMGSEAYIKQSKVKKVI</sequence>
<evidence type="ECO:0000256" key="1">
    <source>
        <dbReference type="SAM" id="Phobius"/>
    </source>
</evidence>
<protein>
    <submittedName>
        <fullName evidence="4">SH3 domain-containing protein</fullName>
    </submittedName>
</protein>
<accession>A0ABT3CUV7</accession>
<keyword evidence="1" id="KW-0812">Transmembrane</keyword>
<evidence type="ECO:0000313" key="5">
    <source>
        <dbReference type="Proteomes" id="UP001300692"/>
    </source>
</evidence>
<feature type="transmembrane region" description="Helical" evidence="1">
    <location>
        <begin position="130"/>
        <end position="150"/>
    </location>
</feature>